<dbReference type="Proteomes" id="UP001554567">
    <property type="component" value="Unassembled WGS sequence"/>
</dbReference>
<dbReference type="RefSeq" id="WP_367167758.1">
    <property type="nucleotide sequence ID" value="NZ_JBFKZN010000006.1"/>
</dbReference>
<keyword evidence="2" id="KW-1185">Reference proteome</keyword>
<gene>
    <name evidence="1" type="ORF">ABW286_13185</name>
</gene>
<organism evidence="1 2">
    <name type="scientific">Erwinia papayae</name>
    <dbReference type="NCBI Taxonomy" id="206499"/>
    <lineage>
        <taxon>Bacteria</taxon>
        <taxon>Pseudomonadati</taxon>
        <taxon>Pseudomonadota</taxon>
        <taxon>Gammaproteobacteria</taxon>
        <taxon>Enterobacterales</taxon>
        <taxon>Erwiniaceae</taxon>
        <taxon>Erwinia</taxon>
    </lineage>
</organism>
<protein>
    <submittedName>
        <fullName evidence="1">Uncharacterized protein</fullName>
    </submittedName>
</protein>
<evidence type="ECO:0000313" key="1">
    <source>
        <dbReference type="EMBL" id="MEW5290125.1"/>
    </source>
</evidence>
<sequence>MIADYFWLLKFGRSGFDEISNFTGIRGPNLLKSYQWVMRSFLSNPSAKRNLP</sequence>
<accession>A0ABV3N2U4</accession>
<reference evidence="1 2" key="1">
    <citation type="submission" date="2024-07" db="EMBL/GenBank/DDBJ databases">
        <authorList>
            <person name="Dulla G.F.J."/>
            <person name="Delorm J.G."/>
        </authorList>
    </citation>
    <scope>NUCLEOTIDE SEQUENCE [LARGE SCALE GENOMIC DNA]</scope>
    <source>
        <strain evidence="1 2">JGD 233</strain>
    </source>
</reference>
<evidence type="ECO:0000313" key="2">
    <source>
        <dbReference type="Proteomes" id="UP001554567"/>
    </source>
</evidence>
<proteinExistence type="predicted"/>
<dbReference type="EMBL" id="JBFKZN010000006">
    <property type="protein sequence ID" value="MEW5290125.1"/>
    <property type="molecule type" value="Genomic_DNA"/>
</dbReference>
<name>A0ABV3N2U4_9GAMM</name>
<comment type="caution">
    <text evidence="1">The sequence shown here is derived from an EMBL/GenBank/DDBJ whole genome shotgun (WGS) entry which is preliminary data.</text>
</comment>